<evidence type="ECO:0000256" key="3">
    <source>
        <dbReference type="ARBA" id="ARBA00066372"/>
    </source>
</evidence>
<feature type="domain" description="NTP pyrophosphohydrolase MazG-like" evidence="5">
    <location>
        <begin position="177"/>
        <end position="241"/>
    </location>
</feature>
<comment type="caution">
    <text evidence="6">The sequence shown here is derived from an EMBL/GenBank/DDBJ whole genome shotgun (WGS) entry which is preliminary data.</text>
</comment>
<evidence type="ECO:0000256" key="4">
    <source>
        <dbReference type="ARBA" id="ARBA00074799"/>
    </source>
</evidence>
<evidence type="ECO:0000256" key="2">
    <source>
        <dbReference type="ARBA" id="ARBA00061115"/>
    </source>
</evidence>
<dbReference type="GO" id="GO:0047693">
    <property type="term" value="F:ATP diphosphatase activity"/>
    <property type="evidence" value="ECO:0007669"/>
    <property type="project" value="UniProtKB-EC"/>
</dbReference>
<dbReference type="GO" id="GO:0046081">
    <property type="term" value="P:dUTP catabolic process"/>
    <property type="evidence" value="ECO:0007669"/>
    <property type="project" value="TreeGrafter"/>
</dbReference>
<evidence type="ECO:0000256" key="1">
    <source>
        <dbReference type="ARBA" id="ARBA00052141"/>
    </source>
</evidence>
<dbReference type="PANTHER" id="PTHR30522:SF0">
    <property type="entry name" value="NUCLEOSIDE TRIPHOSPHATE PYROPHOSPHOHYDROLASE"/>
    <property type="match status" value="1"/>
</dbReference>
<sequence length="278" mass="30646">MTDRPSATAPIDRLLAIMAKLRDPDGGCPWDLEQDFPTIAPHTIEEAYEVADAIEQGDMAALKEELGDLLFQVVFYAQMASERGLWDFNDITTALSDKMVRRHPHVFGEQVGAVADATDQVKNWEAQKAGERAAKAAASGAKASALDGVISGLPALTRAVKLQKRAARVGFDWTQAKEILDKIEEEIGELRAEMEHAVPKKARMQDELGDLVFALANLARHIDVDPETALRGTNAKFERRFRQIEAWLAEGGRGPGDATLEEMEALWQQAKGLERQSK</sequence>
<dbReference type="PANTHER" id="PTHR30522">
    <property type="entry name" value="NUCLEOSIDE TRIPHOSPHATE PYROPHOSPHOHYDROLASE"/>
    <property type="match status" value="1"/>
</dbReference>
<dbReference type="NCBIfam" id="TIGR00444">
    <property type="entry name" value="mazG"/>
    <property type="match status" value="1"/>
</dbReference>
<dbReference type="Gene3D" id="1.10.287.1080">
    <property type="entry name" value="MazG-like"/>
    <property type="match status" value="2"/>
</dbReference>
<dbReference type="InterPro" id="IPR048011">
    <property type="entry name" value="NTP-PPase_MazG-like_C"/>
</dbReference>
<protein>
    <recommendedName>
        <fullName evidence="4">Nucleoside triphosphate pyrophosphohydrolase</fullName>
        <ecNumber evidence="3">3.6.1.8</ecNumber>
    </recommendedName>
</protein>
<dbReference type="SUPFAM" id="SSF101386">
    <property type="entry name" value="all-alpha NTP pyrophosphatases"/>
    <property type="match status" value="2"/>
</dbReference>
<dbReference type="AlphaFoldDB" id="A0A560IWN1"/>
<dbReference type="Proteomes" id="UP000318050">
    <property type="component" value="Unassembled WGS sequence"/>
</dbReference>
<name>A0A560IWN1_9PROT</name>
<dbReference type="OrthoDB" id="9808939at2"/>
<gene>
    <name evidence="6" type="ORF">FBZ92_104223</name>
</gene>
<proteinExistence type="inferred from homology"/>
<reference evidence="6 7" key="1">
    <citation type="submission" date="2019-06" db="EMBL/GenBank/DDBJ databases">
        <title>Genomic Encyclopedia of Type Strains, Phase IV (KMG-V): Genome sequencing to study the core and pangenomes of soil and plant-associated prokaryotes.</title>
        <authorList>
            <person name="Whitman W."/>
        </authorList>
    </citation>
    <scope>NUCLEOTIDE SEQUENCE [LARGE SCALE GENOMIC DNA]</scope>
    <source>
        <strain evidence="6 7">BR 11140</strain>
    </source>
</reference>
<organism evidence="6 7">
    <name type="scientific">Nitrospirillum amazonense</name>
    <dbReference type="NCBI Taxonomy" id="28077"/>
    <lineage>
        <taxon>Bacteria</taxon>
        <taxon>Pseudomonadati</taxon>
        <taxon>Pseudomonadota</taxon>
        <taxon>Alphaproteobacteria</taxon>
        <taxon>Rhodospirillales</taxon>
        <taxon>Azospirillaceae</taxon>
        <taxon>Nitrospirillum</taxon>
    </lineage>
</organism>
<evidence type="ECO:0000259" key="5">
    <source>
        <dbReference type="Pfam" id="PF03819"/>
    </source>
</evidence>
<dbReference type="GO" id="GO:0006203">
    <property type="term" value="P:dGTP catabolic process"/>
    <property type="evidence" value="ECO:0007669"/>
    <property type="project" value="TreeGrafter"/>
</dbReference>
<dbReference type="GO" id="GO:0046047">
    <property type="term" value="P:TTP catabolic process"/>
    <property type="evidence" value="ECO:0007669"/>
    <property type="project" value="TreeGrafter"/>
</dbReference>
<comment type="catalytic activity">
    <reaction evidence="1">
        <text>ATP + H2O = AMP + diphosphate + H(+)</text>
        <dbReference type="Rhea" id="RHEA:14245"/>
        <dbReference type="ChEBI" id="CHEBI:15377"/>
        <dbReference type="ChEBI" id="CHEBI:15378"/>
        <dbReference type="ChEBI" id="CHEBI:30616"/>
        <dbReference type="ChEBI" id="CHEBI:33019"/>
        <dbReference type="ChEBI" id="CHEBI:456215"/>
        <dbReference type="EC" id="3.6.1.8"/>
    </reaction>
</comment>
<dbReference type="CDD" id="cd11529">
    <property type="entry name" value="NTP-PPase_MazG_Cterm"/>
    <property type="match status" value="1"/>
</dbReference>
<accession>A0A560IWN1</accession>
<dbReference type="Pfam" id="PF03819">
    <property type="entry name" value="MazG"/>
    <property type="match status" value="2"/>
</dbReference>
<dbReference type="GO" id="GO:0046052">
    <property type="term" value="P:UTP catabolic process"/>
    <property type="evidence" value="ECO:0007669"/>
    <property type="project" value="TreeGrafter"/>
</dbReference>
<evidence type="ECO:0000313" key="7">
    <source>
        <dbReference type="Proteomes" id="UP000318050"/>
    </source>
</evidence>
<comment type="similarity">
    <text evidence="2">Belongs to the nucleoside triphosphate pyrophosphohydrolase family.</text>
</comment>
<dbReference type="NCBIfam" id="NF007113">
    <property type="entry name" value="PRK09562.1"/>
    <property type="match status" value="1"/>
</dbReference>
<dbReference type="InterPro" id="IPR011551">
    <property type="entry name" value="NTP_PyrPHydrolase_MazG"/>
</dbReference>
<dbReference type="GO" id="GO:0046061">
    <property type="term" value="P:dATP catabolic process"/>
    <property type="evidence" value="ECO:0007669"/>
    <property type="project" value="TreeGrafter"/>
</dbReference>
<dbReference type="EMBL" id="VITT01000004">
    <property type="protein sequence ID" value="TWB63468.1"/>
    <property type="molecule type" value="Genomic_DNA"/>
</dbReference>
<dbReference type="GO" id="GO:0046076">
    <property type="term" value="P:dTTP catabolic process"/>
    <property type="evidence" value="ECO:0007669"/>
    <property type="project" value="TreeGrafter"/>
</dbReference>
<dbReference type="FunFam" id="1.10.287.1080:FF:000003">
    <property type="entry name" value="Nucleoside triphosphate pyrophosphohydrolase"/>
    <property type="match status" value="1"/>
</dbReference>
<dbReference type="EC" id="3.6.1.8" evidence="3"/>
<feature type="domain" description="NTP pyrophosphohydrolase MazG-like" evidence="5">
    <location>
        <begin position="35"/>
        <end position="107"/>
    </location>
</feature>
<dbReference type="InterPro" id="IPR004518">
    <property type="entry name" value="MazG-like_dom"/>
</dbReference>
<dbReference type="FunFam" id="1.10.287.1080:FF:000001">
    <property type="entry name" value="Nucleoside triphosphate pyrophosphohydrolase"/>
    <property type="match status" value="1"/>
</dbReference>
<dbReference type="GO" id="GO:0006950">
    <property type="term" value="P:response to stress"/>
    <property type="evidence" value="ECO:0007669"/>
    <property type="project" value="UniProtKB-ARBA"/>
</dbReference>
<dbReference type="CDD" id="cd11528">
    <property type="entry name" value="NTP-PPase_MazG_Nterm"/>
    <property type="match status" value="1"/>
</dbReference>
<evidence type="ECO:0000313" key="6">
    <source>
        <dbReference type="EMBL" id="TWB63468.1"/>
    </source>
</evidence>
<dbReference type="InterPro" id="IPR048015">
    <property type="entry name" value="NTP-PPase_MazG-like_N"/>
</dbReference>